<dbReference type="SUPFAM" id="SSF51011">
    <property type="entry name" value="Glycosyl hydrolase domain"/>
    <property type="match status" value="1"/>
</dbReference>
<dbReference type="SMART" id="SM00642">
    <property type="entry name" value="Aamy"/>
    <property type="match status" value="1"/>
</dbReference>
<feature type="domain" description="Glycosyl hydrolase family 13 catalytic" evidence="4">
    <location>
        <begin position="18"/>
        <end position="432"/>
    </location>
</feature>
<dbReference type="Gene3D" id="3.90.400.10">
    <property type="entry name" value="Oligo-1,6-glucosidase, Domain 2"/>
    <property type="match status" value="1"/>
</dbReference>
<comment type="caution">
    <text evidence="5">The sequence shown here is derived from an EMBL/GenBank/DDBJ whole genome shotgun (WGS) entry which is preliminary data.</text>
</comment>
<evidence type="ECO:0000256" key="3">
    <source>
        <dbReference type="RuleBase" id="RU361134"/>
    </source>
</evidence>
<protein>
    <recommendedName>
        <fullName evidence="3">Alpha-amylase</fullName>
        <ecNumber evidence="3">3.2.1.1</ecNumber>
    </recommendedName>
</protein>
<keyword evidence="3" id="KW-0326">Glycosidase</keyword>
<organism evidence="5 6">
    <name type="scientific">Arthrobacter mangrovi</name>
    <dbReference type="NCBI Taxonomy" id="2966350"/>
    <lineage>
        <taxon>Bacteria</taxon>
        <taxon>Bacillati</taxon>
        <taxon>Actinomycetota</taxon>
        <taxon>Actinomycetes</taxon>
        <taxon>Micrococcales</taxon>
        <taxon>Micrococcaceae</taxon>
        <taxon>Arthrobacter</taxon>
    </lineage>
</organism>
<dbReference type="InterPro" id="IPR054049">
    <property type="entry name" value="SupH-like_C"/>
</dbReference>
<dbReference type="Proteomes" id="UP001209654">
    <property type="component" value="Unassembled WGS sequence"/>
</dbReference>
<keyword evidence="6" id="KW-1185">Reference proteome</keyword>
<dbReference type="RefSeq" id="WP_264795434.1">
    <property type="nucleotide sequence ID" value="NZ_BRVS01000007.1"/>
</dbReference>
<proteinExistence type="inferred from homology"/>
<comment type="catalytic activity">
    <reaction evidence="3">
        <text>Endohydrolysis of (1-&gt;4)-alpha-D-glucosidic linkages in polysaccharides containing three or more (1-&gt;4)-alpha-linked D-glucose units.</text>
        <dbReference type="EC" id="3.2.1.1"/>
    </reaction>
</comment>
<dbReference type="InterPro" id="IPR006046">
    <property type="entry name" value="Alpha_amylase"/>
</dbReference>
<dbReference type="InterPro" id="IPR045857">
    <property type="entry name" value="O16G_dom_2"/>
</dbReference>
<dbReference type="CDD" id="cd11334">
    <property type="entry name" value="AmyAc_TreS"/>
    <property type="match status" value="1"/>
</dbReference>
<evidence type="ECO:0000313" key="6">
    <source>
        <dbReference type="Proteomes" id="UP001209654"/>
    </source>
</evidence>
<evidence type="ECO:0000256" key="1">
    <source>
        <dbReference type="ARBA" id="ARBA00008061"/>
    </source>
</evidence>
<dbReference type="EMBL" id="BRVS01000007">
    <property type="protein sequence ID" value="GLB67293.1"/>
    <property type="molecule type" value="Genomic_DNA"/>
</dbReference>
<evidence type="ECO:0000313" key="5">
    <source>
        <dbReference type="EMBL" id="GLB67293.1"/>
    </source>
</evidence>
<comment type="similarity">
    <text evidence="1 2">Belongs to the glycosyl hydrolase 13 family.</text>
</comment>
<dbReference type="Pfam" id="PF22157">
    <property type="entry name" value="SupH-like_C"/>
    <property type="match status" value="1"/>
</dbReference>
<gene>
    <name evidence="5" type="ORF">AHIS1636_17330</name>
</gene>
<reference evidence="5 6" key="1">
    <citation type="journal article" date="2023" name="Int. J. Syst. Evol. Microbiol.">
        <title>Arthrobacter mangrovi sp. nov., an actinobacterium isolated from the rhizosphere of a mangrove.</title>
        <authorList>
            <person name="Hamada M."/>
            <person name="Saitou S."/>
            <person name="Enomoto N."/>
            <person name="Nanri K."/>
            <person name="Hidaka K."/>
            <person name="Miura T."/>
            <person name="Tamura T."/>
        </authorList>
    </citation>
    <scope>NUCLEOTIDE SEQUENCE [LARGE SCALE GENOMIC DNA]</scope>
    <source>
        <strain evidence="5 6">NBRC 112813</strain>
    </source>
</reference>
<dbReference type="PANTHER" id="PTHR10357">
    <property type="entry name" value="ALPHA-AMYLASE FAMILY MEMBER"/>
    <property type="match status" value="1"/>
</dbReference>
<accession>A0ABQ5MTJ4</accession>
<dbReference type="PANTHER" id="PTHR10357:SF219">
    <property type="entry name" value="MALTOSE ALPHA-D-GLUCOSYLTRANSFERASE"/>
    <property type="match status" value="1"/>
</dbReference>
<keyword evidence="3" id="KW-0119">Carbohydrate metabolism</keyword>
<dbReference type="Pfam" id="PF00128">
    <property type="entry name" value="Alpha-amylase"/>
    <property type="match status" value="2"/>
</dbReference>
<dbReference type="InterPro" id="IPR013780">
    <property type="entry name" value="Glyco_hydro_b"/>
</dbReference>
<dbReference type="EC" id="3.2.1.1" evidence="3"/>
<dbReference type="InterPro" id="IPR006047">
    <property type="entry name" value="GH13_cat_dom"/>
</dbReference>
<dbReference type="SUPFAM" id="SSF51445">
    <property type="entry name" value="(Trans)glycosidases"/>
    <property type="match status" value="1"/>
</dbReference>
<evidence type="ECO:0000256" key="2">
    <source>
        <dbReference type="RuleBase" id="RU003615"/>
    </source>
</evidence>
<sequence length="574" mass="64459">MRIADTSDLWWKNALIYCVDIETFFDSDGDGTGDIAGLAERVDYLVELGVTCLWLMPFYPTPDRDDGYDIMDFYGVDHRLGSAGDLVELIRTAKSRGLRVIADLVVNHTSDQHPWFQASRASTDNEFRDYYVWREDEPPDTSDLVVFTQEEKGVWTKDEPTGHWYLHRFYKHQPDLNIANPKVRDEIAKIIGFWLQLGLDGFRVDAVPQLVTVGMKDELESSTAFTDPHGFLRSLRRFMNRRNGQSVLLGEVNLPYKDQVSLFGDGDSAELTLIFDFVAMQQMYLSLARADAGPLATALKNRPAIPPEAQWATFVRNHDELTLDQLSESEREEVFAAFGPEKSMQVYGRGLKRRLPPMLQGDPDRIRMVYSLLFSLPGTPALYYGEEVGMGEDLSADGRMSVRTPMQWTSGPNGGFSSGHEEDLASAVVRGDFGPRHVNVADAKQDPGSLLNFMTKLARRYRECPELAWGSFSVLDQPRREVLAHRCTWDGSSVIAVHNFGAAKTKVPLLLKDAGPDARLVDLLGQDHMELNDDGGAQLELPGYGFRWLRLLSRGEETHKLPQVMTTVASAGKD</sequence>
<dbReference type="InterPro" id="IPR017853">
    <property type="entry name" value="GH"/>
</dbReference>
<keyword evidence="3" id="KW-0378">Hydrolase</keyword>
<dbReference type="Gene3D" id="3.20.20.80">
    <property type="entry name" value="Glycosidases"/>
    <property type="match status" value="1"/>
</dbReference>
<evidence type="ECO:0000259" key="4">
    <source>
        <dbReference type="SMART" id="SM00642"/>
    </source>
</evidence>
<dbReference type="Gene3D" id="2.60.40.1180">
    <property type="entry name" value="Golgi alpha-mannosidase II"/>
    <property type="match status" value="1"/>
</dbReference>
<dbReference type="PRINTS" id="PR00110">
    <property type="entry name" value="ALPHAAMYLASE"/>
</dbReference>
<name>A0ABQ5MTJ4_9MICC</name>